<dbReference type="GO" id="GO:0016491">
    <property type="term" value="F:oxidoreductase activity"/>
    <property type="evidence" value="ECO:0007669"/>
    <property type="project" value="InterPro"/>
</dbReference>
<dbReference type="InterPro" id="IPR012348">
    <property type="entry name" value="RNR-like"/>
</dbReference>
<dbReference type="EMBL" id="SMFZ01000001">
    <property type="protein sequence ID" value="TCK26878.1"/>
    <property type="molecule type" value="Genomic_DNA"/>
</dbReference>
<reference evidence="1 2" key="1">
    <citation type="submission" date="2019-03" db="EMBL/GenBank/DDBJ databases">
        <title>Sequencing the genomes of 1000 actinobacteria strains.</title>
        <authorList>
            <person name="Klenk H.-P."/>
        </authorList>
    </citation>
    <scope>NUCLEOTIDE SEQUENCE [LARGE SCALE GENOMIC DNA]</scope>
    <source>
        <strain evidence="1 2">DSM 44969</strain>
    </source>
</reference>
<comment type="caution">
    <text evidence="1">The sequence shown here is derived from an EMBL/GenBank/DDBJ whole genome shotgun (WGS) entry which is preliminary data.</text>
</comment>
<evidence type="ECO:0000313" key="1">
    <source>
        <dbReference type="EMBL" id="TCK26878.1"/>
    </source>
</evidence>
<proteinExistence type="predicted"/>
<name>A0A4R1HWZ7_PSEEN</name>
<dbReference type="OrthoDB" id="786532at2"/>
<gene>
    <name evidence="1" type="ORF">EV378_2723</name>
</gene>
<dbReference type="Pfam" id="PF11583">
    <property type="entry name" value="AurF"/>
    <property type="match status" value="1"/>
</dbReference>
<keyword evidence="2" id="KW-1185">Reference proteome</keyword>
<organism evidence="1 2">
    <name type="scientific">Pseudonocardia endophytica</name>
    <dbReference type="NCBI Taxonomy" id="401976"/>
    <lineage>
        <taxon>Bacteria</taxon>
        <taxon>Bacillati</taxon>
        <taxon>Actinomycetota</taxon>
        <taxon>Actinomycetes</taxon>
        <taxon>Pseudonocardiales</taxon>
        <taxon>Pseudonocardiaceae</taxon>
        <taxon>Pseudonocardia</taxon>
    </lineage>
</organism>
<dbReference type="Gene3D" id="1.10.620.20">
    <property type="entry name" value="Ribonucleotide Reductase, subunit A"/>
    <property type="match status" value="1"/>
</dbReference>
<dbReference type="RefSeq" id="WP_132424778.1">
    <property type="nucleotide sequence ID" value="NZ_SMFZ01000001.1"/>
</dbReference>
<dbReference type="InterPro" id="IPR009078">
    <property type="entry name" value="Ferritin-like_SF"/>
</dbReference>
<dbReference type="Proteomes" id="UP000295560">
    <property type="component" value="Unassembled WGS sequence"/>
</dbReference>
<evidence type="ECO:0000313" key="2">
    <source>
        <dbReference type="Proteomes" id="UP000295560"/>
    </source>
</evidence>
<sequence>MTVTDDQAAHDTATRLLRSSEQLSFDPAKQVDWETPLDKDHHGTSPEWSTLYGTSYWDEMTDAQRKELTRHEAASVASTGIWFEMILQQMVLRDFYAKDPTDPEFQWALTEIADECRHSIMFARGATKLGAPAYIPRRTAVELGRIFKTVASGEAAYASILVAEEVLDVMQRDWMRDERVAPFVRTINDIHVVEESRHMKFAREETKERMKGSGWLRRQINAVSVAGAAYFIVTSMWNDKIYANAGLDEQRALREKKDNEHHKALLRSSCAGLMEFLASCGLLTKPALWFYKRANLI</sequence>
<protein>
    <submittedName>
        <fullName evidence="1">Para-aminobenzoate N-oxygenase AurF</fullName>
    </submittedName>
</protein>
<accession>A0A4R1HWZ7</accession>
<dbReference type="AlphaFoldDB" id="A0A4R1HWZ7"/>
<dbReference type="SUPFAM" id="SSF47240">
    <property type="entry name" value="Ferritin-like"/>
    <property type="match status" value="1"/>
</dbReference>
<dbReference type="InterPro" id="IPR025859">
    <property type="entry name" value="AurF/CmlI"/>
</dbReference>